<sequence>MSRVGQGVVPARILVLPLGKENGRIQYRRQHGSQNQSGRDKKNLTGYLRGGSAENCRHSQPARGYLGRGRNRLERNQLNGSGGIVASYRSRAVPLSAGEAPVHRRNLASNSPNRLRLLRSGRRSLLPVPSAILFVRDGK</sequence>
<dbReference type="EMBL" id="HBUE01215006">
    <property type="protein sequence ID" value="CAG6536426.1"/>
    <property type="molecule type" value="Transcribed_RNA"/>
</dbReference>
<name>A0A8D8HL70_CULPI</name>
<dbReference type="AlphaFoldDB" id="A0A8D8HL70"/>
<dbReference type="EMBL" id="HBUE01321531">
    <property type="protein sequence ID" value="CAG6588418.1"/>
    <property type="molecule type" value="Transcribed_RNA"/>
</dbReference>
<evidence type="ECO:0000313" key="2">
    <source>
        <dbReference type="EMBL" id="CAG6536426.1"/>
    </source>
</evidence>
<protein>
    <submittedName>
        <fullName evidence="2">(northern house mosquito) hypothetical protein</fullName>
    </submittedName>
</protein>
<organism evidence="2">
    <name type="scientific">Culex pipiens</name>
    <name type="common">House mosquito</name>
    <dbReference type="NCBI Taxonomy" id="7175"/>
    <lineage>
        <taxon>Eukaryota</taxon>
        <taxon>Metazoa</taxon>
        <taxon>Ecdysozoa</taxon>
        <taxon>Arthropoda</taxon>
        <taxon>Hexapoda</taxon>
        <taxon>Insecta</taxon>
        <taxon>Pterygota</taxon>
        <taxon>Neoptera</taxon>
        <taxon>Endopterygota</taxon>
        <taxon>Diptera</taxon>
        <taxon>Nematocera</taxon>
        <taxon>Culicoidea</taxon>
        <taxon>Culicidae</taxon>
        <taxon>Culicinae</taxon>
        <taxon>Culicini</taxon>
        <taxon>Culex</taxon>
        <taxon>Culex</taxon>
    </lineage>
</organism>
<dbReference type="EMBL" id="HBUE01037498">
    <property type="protein sequence ID" value="CAG6459404.1"/>
    <property type="molecule type" value="Transcribed_RNA"/>
</dbReference>
<dbReference type="EMBL" id="HBUE01037501">
    <property type="protein sequence ID" value="CAG6459406.1"/>
    <property type="molecule type" value="Transcribed_RNA"/>
</dbReference>
<feature type="region of interest" description="Disordered" evidence="1">
    <location>
        <begin position="26"/>
        <end position="66"/>
    </location>
</feature>
<reference evidence="2" key="1">
    <citation type="submission" date="2021-05" db="EMBL/GenBank/DDBJ databases">
        <authorList>
            <person name="Alioto T."/>
            <person name="Alioto T."/>
            <person name="Gomez Garrido J."/>
        </authorList>
    </citation>
    <scope>NUCLEOTIDE SEQUENCE</scope>
</reference>
<accession>A0A8D8HL70</accession>
<proteinExistence type="predicted"/>
<evidence type="ECO:0000256" key="1">
    <source>
        <dbReference type="SAM" id="MobiDB-lite"/>
    </source>
</evidence>